<keyword evidence="1" id="KW-0175">Coiled coil</keyword>
<evidence type="ECO:0000259" key="2">
    <source>
        <dbReference type="Pfam" id="PF00974"/>
    </source>
</evidence>
<dbReference type="AlphaFoldDB" id="A0A3M7SE61"/>
<feature type="coiled-coil region" evidence="1">
    <location>
        <begin position="66"/>
        <end position="138"/>
    </location>
</feature>
<proteinExistence type="predicted"/>
<sequence length="263" mass="30578">KVFVKSDKKFRRVDLLFKQILTIDGNGFECSKQKIMIDAYVNLFGSRSSSKSIHKVEIGKKECENMVSLDKLIQDKINEINDLKNQNIKLIDQAHLQKNLADQLKEDQHKFEQEIHNLRCLEKHNDDLDQQFFSLEKQCQEYKFLADQYFNQINEFEIRTSKLIDLSDSNIKITNDLLIKISNLEQKSHSDEFIISNQKIEIESFNRRISLLESKSQDVFENNLTDCSLRNGLIINSTKSTKCGVLGCNGLGNINPTLHRHNR</sequence>
<dbReference type="InterPro" id="IPR001903">
    <property type="entry name" value="Rhabdo_glycop_FD"/>
</dbReference>
<evidence type="ECO:0000313" key="3">
    <source>
        <dbReference type="EMBL" id="RNA34019.1"/>
    </source>
</evidence>
<evidence type="ECO:0000313" key="4">
    <source>
        <dbReference type="Proteomes" id="UP000276133"/>
    </source>
</evidence>
<evidence type="ECO:0000256" key="1">
    <source>
        <dbReference type="SAM" id="Coils"/>
    </source>
</evidence>
<name>A0A3M7SE61_BRAPC</name>
<feature type="non-terminal residue" evidence="3">
    <location>
        <position position="1"/>
    </location>
</feature>
<reference evidence="3 4" key="1">
    <citation type="journal article" date="2018" name="Sci. Rep.">
        <title>Genomic signatures of local adaptation to the degree of environmental predictability in rotifers.</title>
        <authorList>
            <person name="Franch-Gras L."/>
            <person name="Hahn C."/>
            <person name="Garcia-Roger E.M."/>
            <person name="Carmona M.J."/>
            <person name="Serra M."/>
            <person name="Gomez A."/>
        </authorList>
    </citation>
    <scope>NUCLEOTIDE SEQUENCE [LARGE SCALE GENOMIC DNA]</scope>
    <source>
        <strain evidence="3">HYR1</strain>
    </source>
</reference>
<feature type="domain" description="Spike glycoprotein fusion" evidence="2">
    <location>
        <begin position="26"/>
        <end position="69"/>
    </location>
</feature>
<organism evidence="3 4">
    <name type="scientific">Brachionus plicatilis</name>
    <name type="common">Marine rotifer</name>
    <name type="synonym">Brachionus muelleri</name>
    <dbReference type="NCBI Taxonomy" id="10195"/>
    <lineage>
        <taxon>Eukaryota</taxon>
        <taxon>Metazoa</taxon>
        <taxon>Spiralia</taxon>
        <taxon>Gnathifera</taxon>
        <taxon>Rotifera</taxon>
        <taxon>Eurotatoria</taxon>
        <taxon>Monogononta</taxon>
        <taxon>Pseudotrocha</taxon>
        <taxon>Ploima</taxon>
        <taxon>Brachionidae</taxon>
        <taxon>Brachionus</taxon>
    </lineage>
</organism>
<dbReference type="EMBL" id="REGN01001536">
    <property type="protein sequence ID" value="RNA34019.1"/>
    <property type="molecule type" value="Genomic_DNA"/>
</dbReference>
<keyword evidence="4" id="KW-1185">Reference proteome</keyword>
<accession>A0A3M7SE61</accession>
<dbReference type="Pfam" id="PF00974">
    <property type="entry name" value="Rhabdo_glycop_FD"/>
    <property type="match status" value="1"/>
</dbReference>
<protein>
    <recommendedName>
        <fullName evidence="2">Spike glycoprotein fusion domain-containing protein</fullName>
    </recommendedName>
</protein>
<gene>
    <name evidence="3" type="ORF">BpHYR1_007621</name>
</gene>
<dbReference type="Proteomes" id="UP000276133">
    <property type="component" value="Unassembled WGS sequence"/>
</dbReference>
<comment type="caution">
    <text evidence="3">The sequence shown here is derived from an EMBL/GenBank/DDBJ whole genome shotgun (WGS) entry which is preliminary data.</text>
</comment>